<dbReference type="AlphaFoldDB" id="A0AAV4V1W8"/>
<organism evidence="1 2">
    <name type="scientific">Caerostris darwini</name>
    <dbReference type="NCBI Taxonomy" id="1538125"/>
    <lineage>
        <taxon>Eukaryota</taxon>
        <taxon>Metazoa</taxon>
        <taxon>Ecdysozoa</taxon>
        <taxon>Arthropoda</taxon>
        <taxon>Chelicerata</taxon>
        <taxon>Arachnida</taxon>
        <taxon>Araneae</taxon>
        <taxon>Araneomorphae</taxon>
        <taxon>Entelegynae</taxon>
        <taxon>Araneoidea</taxon>
        <taxon>Araneidae</taxon>
        <taxon>Caerostris</taxon>
    </lineage>
</organism>
<keyword evidence="2" id="KW-1185">Reference proteome</keyword>
<evidence type="ECO:0000313" key="2">
    <source>
        <dbReference type="Proteomes" id="UP001054837"/>
    </source>
</evidence>
<accession>A0AAV4V1W8</accession>
<comment type="caution">
    <text evidence="1">The sequence shown here is derived from an EMBL/GenBank/DDBJ whole genome shotgun (WGS) entry which is preliminary data.</text>
</comment>
<name>A0AAV4V1W8_9ARAC</name>
<evidence type="ECO:0000313" key="1">
    <source>
        <dbReference type="EMBL" id="GIY63950.1"/>
    </source>
</evidence>
<reference evidence="1 2" key="1">
    <citation type="submission" date="2021-06" db="EMBL/GenBank/DDBJ databases">
        <title>Caerostris darwini draft genome.</title>
        <authorList>
            <person name="Kono N."/>
            <person name="Arakawa K."/>
        </authorList>
    </citation>
    <scope>NUCLEOTIDE SEQUENCE [LARGE SCALE GENOMIC DNA]</scope>
</reference>
<dbReference type="Proteomes" id="UP001054837">
    <property type="component" value="Unassembled WGS sequence"/>
</dbReference>
<sequence>MGEGETGHTMTSQRGPSFMLSLSYHRLLEVSAVSRTIRDSVQISTIRDFKFDFFTIIRNISGGYFSFENEQRFSDFEPDFFIIIRKVCCINDQTKFCYYAIKPSGLVPDISGGYCMA</sequence>
<proteinExistence type="predicted"/>
<gene>
    <name evidence="1" type="ORF">CDAR_255331</name>
</gene>
<protein>
    <submittedName>
        <fullName evidence="1">Uncharacterized protein</fullName>
    </submittedName>
</protein>
<dbReference type="EMBL" id="BPLQ01012247">
    <property type="protein sequence ID" value="GIY63950.1"/>
    <property type="molecule type" value="Genomic_DNA"/>
</dbReference>